<evidence type="ECO:0000313" key="3">
    <source>
        <dbReference type="EMBL" id="AZS40045.1"/>
    </source>
</evidence>
<reference evidence="3 4" key="1">
    <citation type="submission" date="2018-08" db="EMBL/GenBank/DDBJ databases">
        <title>Microbacterium oxydans strain HG3.</title>
        <authorList>
            <person name="ORTET P."/>
        </authorList>
    </citation>
    <scope>NUCLEOTIDE SEQUENCE [LARGE SCALE GENOMIC DNA]</scope>
    <source>
        <strain evidence="3 4">HG3</strain>
    </source>
</reference>
<organism evidence="3 4">
    <name type="scientific">Microbacterium oxydans</name>
    <dbReference type="NCBI Taxonomy" id="82380"/>
    <lineage>
        <taxon>Bacteria</taxon>
        <taxon>Bacillati</taxon>
        <taxon>Actinomycetota</taxon>
        <taxon>Actinomycetes</taxon>
        <taxon>Micrococcales</taxon>
        <taxon>Microbacteriaceae</taxon>
        <taxon>Microbacterium</taxon>
    </lineage>
</organism>
<keyword evidence="1" id="KW-0175">Coiled coil</keyword>
<dbReference type="RefSeq" id="WP_127012000.1">
    <property type="nucleotide sequence ID" value="NZ_CP031422.1"/>
</dbReference>
<evidence type="ECO:0000256" key="2">
    <source>
        <dbReference type="SAM" id="MobiDB-lite"/>
    </source>
</evidence>
<protein>
    <submittedName>
        <fullName evidence="3">Uncharacterized protein</fullName>
    </submittedName>
</protein>
<dbReference type="AlphaFoldDB" id="A0A3Q9J7A1"/>
<dbReference type="KEGG" id="moy:CVS54_01367"/>
<evidence type="ECO:0000313" key="4">
    <source>
        <dbReference type="Proteomes" id="UP000274841"/>
    </source>
</evidence>
<name>A0A3Q9J7A1_9MICO</name>
<sequence length="556" mass="60053">MARGEIKIPMAVDTSGIAREIDNGLVQPLEDAEDALKSLSKVDAGKDLEKDLKRAGDATDDLKDELDDTRDKLKKLGFAAKDAGDDTKRGMKGAEDGVKEMGEEANSTAKEAAASFDGSAESIIDAFQEVAANAFAGFGPAGALAGLAIAAGIGIAVGEFQKAEEAAEELRQKAIEYADEAREAGVSTDAWVTSAARIVDRIKELEETKSTDFRFFWQDDPSKLEKWTDALAEMGRGSDEVNQVLSASDDVLKDYTRSLEKSQDALMEEIQLRRETVDITNEAEVAKTQALVDEYEAHQEVLDQLSEETDLRAQAQESSERQSAAGIDGALAQAEAEEEKAERIASAEQAVQDSVTSAYDSMRNAATEYATTEDGALDINRWLTYTQEHAAAVATYQSNLQSMRLSPDQWSNLMEMPEDARMQWVAQFVALPEAARDPYAAALNDLGSSGGSSAAVAFDDSFNPDADVEISAETGKAEADLSDVSRDRTAEIKVKTTGKADAKSDLDALARTRHATINVRADTSDASASVNSWRRNQESRPIYITVRTRNAGSQLV</sequence>
<feature type="region of interest" description="Disordered" evidence="2">
    <location>
        <begin position="313"/>
        <end position="336"/>
    </location>
</feature>
<gene>
    <name evidence="3" type="ORF">CVS54_01367</name>
</gene>
<proteinExistence type="predicted"/>
<evidence type="ECO:0000256" key="1">
    <source>
        <dbReference type="SAM" id="Coils"/>
    </source>
</evidence>
<dbReference type="EMBL" id="CP031422">
    <property type="protein sequence ID" value="AZS40045.1"/>
    <property type="molecule type" value="Genomic_DNA"/>
</dbReference>
<feature type="coiled-coil region" evidence="1">
    <location>
        <begin position="153"/>
        <end position="183"/>
    </location>
</feature>
<dbReference type="Proteomes" id="UP000274841">
    <property type="component" value="Chromosome"/>
</dbReference>
<accession>A0A3Q9J7A1</accession>